<dbReference type="Proteomes" id="UP000095552">
    <property type="component" value="Unassembled WGS sequence"/>
</dbReference>
<evidence type="ECO:0000259" key="1">
    <source>
        <dbReference type="Pfam" id="PF13380"/>
    </source>
</evidence>
<dbReference type="EMBL" id="MDGQ01000005">
    <property type="protein sequence ID" value="OEK04860.1"/>
    <property type="molecule type" value="Genomic_DNA"/>
</dbReference>
<evidence type="ECO:0000313" key="2">
    <source>
        <dbReference type="EMBL" id="OEK04860.1"/>
    </source>
</evidence>
<accession>A0A1E5T0F5</accession>
<dbReference type="RefSeq" id="WP_069836365.1">
    <property type="nucleotide sequence ID" value="NZ_MDGQ01000005.1"/>
</dbReference>
<evidence type="ECO:0000313" key="3">
    <source>
        <dbReference type="Proteomes" id="UP000095552"/>
    </source>
</evidence>
<dbReference type="InterPro" id="IPR003781">
    <property type="entry name" value="CoA-bd"/>
</dbReference>
<proteinExistence type="predicted"/>
<gene>
    <name evidence="2" type="ORF">BFP71_15590</name>
</gene>
<dbReference type="SUPFAM" id="SSF51735">
    <property type="entry name" value="NAD(P)-binding Rossmann-fold domains"/>
    <property type="match status" value="1"/>
</dbReference>
<feature type="domain" description="CoA-binding" evidence="1">
    <location>
        <begin position="4"/>
        <end position="116"/>
    </location>
</feature>
<reference evidence="2 3" key="1">
    <citation type="submission" date="2016-08" db="EMBL/GenBank/DDBJ databases">
        <title>Draft genome of Fabibacter sp. strain SK-8.</title>
        <authorList>
            <person name="Wong S.-K."/>
            <person name="Hamasaki K."/>
            <person name="Yoshizawa S."/>
        </authorList>
    </citation>
    <scope>NUCLEOTIDE SEQUENCE [LARGE SCALE GENOMIC DNA]</scope>
    <source>
        <strain evidence="2 3">SK-8</strain>
    </source>
</reference>
<dbReference type="OrthoDB" id="708726at2"/>
<dbReference type="Pfam" id="PF13380">
    <property type="entry name" value="CoA_binding_2"/>
    <property type="match status" value="1"/>
</dbReference>
<protein>
    <submittedName>
        <fullName evidence="2">CoA-binding protein</fullName>
    </submittedName>
</protein>
<organism evidence="2 3">
    <name type="scientific">Roseivirga misakiensis</name>
    <dbReference type="NCBI Taxonomy" id="1563681"/>
    <lineage>
        <taxon>Bacteria</taxon>
        <taxon>Pseudomonadati</taxon>
        <taxon>Bacteroidota</taxon>
        <taxon>Cytophagia</taxon>
        <taxon>Cytophagales</taxon>
        <taxon>Roseivirgaceae</taxon>
        <taxon>Roseivirga</taxon>
    </lineage>
</organism>
<keyword evidence="3" id="KW-1185">Reference proteome</keyword>
<dbReference type="AlphaFoldDB" id="A0A1E5T0F5"/>
<comment type="caution">
    <text evidence="2">The sequence shown here is derived from an EMBL/GenBank/DDBJ whole genome shotgun (WGS) entry which is preliminary data.</text>
</comment>
<dbReference type="InterPro" id="IPR036291">
    <property type="entry name" value="NAD(P)-bd_dom_sf"/>
</dbReference>
<name>A0A1E5T0F5_9BACT</name>
<dbReference type="Gene3D" id="3.40.50.720">
    <property type="entry name" value="NAD(P)-binding Rossmann-like Domain"/>
    <property type="match status" value="1"/>
</dbReference>
<dbReference type="STRING" id="1563681.BFP71_15590"/>
<sequence>MGKTVIIGSVPKPYRYAYQAATMLEERSFDFIPMGIQKGEVLGKEILNVHDRPKIDDVDTITLYINPTRQKKWYEYMISLAPKRIIFNPGTENQEFKEVALNAGIECIEACTLVMLSTGVY</sequence>